<proteinExistence type="predicted"/>
<dbReference type="InterPro" id="IPR011701">
    <property type="entry name" value="MFS"/>
</dbReference>
<dbReference type="AlphaFoldDB" id="A0A369IEM3"/>
<keyword evidence="3 5" id="KW-1133">Transmembrane helix</keyword>
<keyword evidence="2 5" id="KW-0812">Transmembrane</keyword>
<gene>
    <name evidence="7" type="ORF">DVG78_00070</name>
</gene>
<evidence type="ECO:0000256" key="3">
    <source>
        <dbReference type="ARBA" id="ARBA00022989"/>
    </source>
</evidence>
<evidence type="ECO:0000256" key="4">
    <source>
        <dbReference type="ARBA" id="ARBA00023136"/>
    </source>
</evidence>
<feature type="transmembrane region" description="Helical" evidence="5">
    <location>
        <begin position="382"/>
        <end position="401"/>
    </location>
</feature>
<accession>A0A369IEM3</accession>
<feature type="transmembrane region" description="Helical" evidence="5">
    <location>
        <begin position="62"/>
        <end position="80"/>
    </location>
</feature>
<dbReference type="PANTHER" id="PTHR23508:SF10">
    <property type="entry name" value="CARBOXYLIC ACID TRANSPORTER PROTEIN HOMOLOG"/>
    <property type="match status" value="1"/>
</dbReference>
<organism evidence="7 8">
    <name type="scientific">Runella aurantiaca</name>
    <dbReference type="NCBI Taxonomy" id="2282308"/>
    <lineage>
        <taxon>Bacteria</taxon>
        <taxon>Pseudomonadati</taxon>
        <taxon>Bacteroidota</taxon>
        <taxon>Cytophagia</taxon>
        <taxon>Cytophagales</taxon>
        <taxon>Spirosomataceae</taxon>
        <taxon>Runella</taxon>
    </lineage>
</organism>
<evidence type="ECO:0000313" key="7">
    <source>
        <dbReference type="EMBL" id="RDB07502.1"/>
    </source>
</evidence>
<dbReference type="EMBL" id="QPIW01000001">
    <property type="protein sequence ID" value="RDB07502.1"/>
    <property type="molecule type" value="Genomic_DNA"/>
</dbReference>
<feature type="domain" description="Major facilitator superfamily (MFS) profile" evidence="6">
    <location>
        <begin position="26"/>
        <end position="437"/>
    </location>
</feature>
<feature type="transmembrane region" description="Helical" evidence="5">
    <location>
        <begin position="261"/>
        <end position="280"/>
    </location>
</feature>
<dbReference type="PANTHER" id="PTHR23508">
    <property type="entry name" value="CARBOXYLIC ACID TRANSPORTER PROTEIN HOMOLOG"/>
    <property type="match status" value="1"/>
</dbReference>
<feature type="transmembrane region" description="Helical" evidence="5">
    <location>
        <begin position="151"/>
        <end position="174"/>
    </location>
</feature>
<feature type="transmembrane region" description="Helical" evidence="5">
    <location>
        <begin position="407"/>
        <end position="430"/>
    </location>
</feature>
<evidence type="ECO:0000256" key="2">
    <source>
        <dbReference type="ARBA" id="ARBA00022692"/>
    </source>
</evidence>
<dbReference type="Pfam" id="PF07690">
    <property type="entry name" value="MFS_1"/>
    <property type="match status" value="1"/>
</dbReference>
<feature type="transmembrane region" description="Helical" evidence="5">
    <location>
        <begin position="92"/>
        <end position="111"/>
    </location>
</feature>
<dbReference type="PROSITE" id="PS50850">
    <property type="entry name" value="MFS"/>
    <property type="match status" value="1"/>
</dbReference>
<keyword evidence="8" id="KW-1185">Reference proteome</keyword>
<comment type="caution">
    <text evidence="7">The sequence shown here is derived from an EMBL/GenBank/DDBJ whole genome shotgun (WGS) entry which is preliminary data.</text>
</comment>
<dbReference type="Gene3D" id="1.20.1250.20">
    <property type="entry name" value="MFS general substrate transporter like domains"/>
    <property type="match status" value="1"/>
</dbReference>
<protein>
    <submittedName>
        <fullName evidence="7">MFS transporter</fullName>
    </submittedName>
</protein>
<feature type="transmembrane region" description="Helical" evidence="5">
    <location>
        <begin position="347"/>
        <end position="370"/>
    </location>
</feature>
<dbReference type="Proteomes" id="UP000253141">
    <property type="component" value="Unassembled WGS sequence"/>
</dbReference>
<evidence type="ECO:0000259" key="6">
    <source>
        <dbReference type="PROSITE" id="PS50850"/>
    </source>
</evidence>
<comment type="subcellular location">
    <subcellularLocation>
        <location evidence="1">Membrane</location>
        <topology evidence="1">Multi-pass membrane protein</topology>
    </subcellularLocation>
</comment>
<feature type="transmembrane region" description="Helical" evidence="5">
    <location>
        <begin position="323"/>
        <end position="341"/>
    </location>
</feature>
<evidence type="ECO:0000256" key="5">
    <source>
        <dbReference type="SAM" id="Phobius"/>
    </source>
</evidence>
<dbReference type="SUPFAM" id="SSF103473">
    <property type="entry name" value="MFS general substrate transporter"/>
    <property type="match status" value="1"/>
</dbReference>
<dbReference type="GO" id="GO:0046943">
    <property type="term" value="F:carboxylic acid transmembrane transporter activity"/>
    <property type="evidence" value="ECO:0007669"/>
    <property type="project" value="TreeGrafter"/>
</dbReference>
<dbReference type="InterPro" id="IPR020846">
    <property type="entry name" value="MFS_dom"/>
</dbReference>
<feature type="transmembrane region" description="Helical" evidence="5">
    <location>
        <begin position="21"/>
        <end position="42"/>
    </location>
</feature>
<feature type="transmembrane region" description="Helical" evidence="5">
    <location>
        <begin position="292"/>
        <end position="311"/>
    </location>
</feature>
<sequence>MTYEQLQTRLKELMDTNPMSTYQIIIVALCFILNFNDGIDVLVVSFTGSEIANEWGLSKSELGYIFSAGLAGMTAGCFLLAPLGDKIGRRKIFLVSLVLITSGMLLAYGVTSYAQLLTLRVLTGLGIGGILPNLATVAAEFSNTKRRDFSVGLVQAGWPLGAILTGFFTTWAVPEFGWRFAYLAAGLVSLVMLVGVYIFMPESLAFLGKHQPKNAKNKINAILKKMNQEGIEQLPVKPHDTQPVPLKDLFSPLYIASTLRLWIGIFFGFLTLYTLMSWVPNIAKESGMPFEMATLVGTALNFGAFAGVFVMGMCITRFGIRKVLLGFMLTAFAIMLIYGNYRLTPLLMFVLTFFIGFFVQGGFNAFYPAATRIYPANMRSTGVGLAMGVGRFGAILGPALFGIFSDWGLAVTTLFSLFSVPLLVAGFMAYSIPSKNVN</sequence>
<evidence type="ECO:0000313" key="8">
    <source>
        <dbReference type="Proteomes" id="UP000253141"/>
    </source>
</evidence>
<dbReference type="InterPro" id="IPR036259">
    <property type="entry name" value="MFS_trans_sf"/>
</dbReference>
<dbReference type="GO" id="GO:0005886">
    <property type="term" value="C:plasma membrane"/>
    <property type="evidence" value="ECO:0007669"/>
    <property type="project" value="TreeGrafter"/>
</dbReference>
<dbReference type="RefSeq" id="WP_114459047.1">
    <property type="nucleotide sequence ID" value="NZ_QPIW01000001.1"/>
</dbReference>
<dbReference type="OrthoDB" id="9787026at2"/>
<dbReference type="CDD" id="cd17365">
    <property type="entry name" value="MFS_PcaK_like"/>
    <property type="match status" value="1"/>
</dbReference>
<keyword evidence="4 5" id="KW-0472">Membrane</keyword>
<evidence type="ECO:0000256" key="1">
    <source>
        <dbReference type="ARBA" id="ARBA00004141"/>
    </source>
</evidence>
<feature type="transmembrane region" description="Helical" evidence="5">
    <location>
        <begin position="117"/>
        <end position="139"/>
    </location>
</feature>
<reference evidence="7 8" key="1">
    <citation type="submission" date="2018-07" db="EMBL/GenBank/DDBJ databases">
        <title>Genome analysis of Runella aurantiaca.</title>
        <authorList>
            <person name="Yang X."/>
        </authorList>
    </citation>
    <scope>NUCLEOTIDE SEQUENCE [LARGE SCALE GENOMIC DNA]</scope>
    <source>
        <strain evidence="7 8">YX9</strain>
    </source>
</reference>
<feature type="transmembrane region" description="Helical" evidence="5">
    <location>
        <begin position="180"/>
        <end position="200"/>
    </location>
</feature>
<name>A0A369IEM3_9BACT</name>